<reference evidence="1 2" key="1">
    <citation type="journal article" date="2012" name="J. Bacteriol.">
        <title>Genome of Bacillus macauensis ZFHKF-1, a Long-Chain-Forming Bacterium.</title>
        <authorList>
            <person name="Cai L."/>
            <person name="Zhang T."/>
        </authorList>
    </citation>
    <scope>NUCLEOTIDE SEQUENCE [LARGE SCALE GENOMIC DNA]</scope>
    <source>
        <strain evidence="1 2">ZFHKF-1</strain>
    </source>
</reference>
<name>I8UGA1_9BACL</name>
<keyword evidence="2" id="KW-1185">Reference proteome</keyword>
<protein>
    <submittedName>
        <fullName evidence="1">Uncharacterized protein</fullName>
    </submittedName>
</protein>
<dbReference type="Proteomes" id="UP000004080">
    <property type="component" value="Unassembled WGS sequence"/>
</dbReference>
<dbReference type="RefSeq" id="WP_007201857.1">
    <property type="nucleotide sequence ID" value="NZ_AKKV01000024.1"/>
</dbReference>
<sequence length="150" mass="17013">MAQRIDLTGQSFHDLTVIKLSDKTNQYNTKLWECKCSCGNLAYVSSGALRSGQQKSCGCKQRTGRDKKVKEHIASDQIDGTRKSALTSKLHAGNKSGHKGVCWYKPRNKWRAYICFKGDRINLGHYEKLEDAVAARKEAEEKYFKPILDQ</sequence>
<gene>
    <name evidence="1" type="ORF">A374_08819</name>
</gene>
<dbReference type="OrthoDB" id="552713at2"/>
<dbReference type="eggNOG" id="ENOG503328X">
    <property type="taxonomic scope" value="Bacteria"/>
</dbReference>
<evidence type="ECO:0000313" key="1">
    <source>
        <dbReference type="EMBL" id="EIT85925.1"/>
    </source>
</evidence>
<dbReference type="GO" id="GO:0003677">
    <property type="term" value="F:DNA binding"/>
    <property type="evidence" value="ECO:0007669"/>
    <property type="project" value="InterPro"/>
</dbReference>
<dbReference type="PATRIC" id="fig|1196324.3.peg.1804"/>
<proteinExistence type="predicted"/>
<evidence type="ECO:0000313" key="2">
    <source>
        <dbReference type="Proteomes" id="UP000004080"/>
    </source>
</evidence>
<dbReference type="InterPro" id="IPR016177">
    <property type="entry name" value="DNA-bd_dom_sf"/>
</dbReference>
<dbReference type="EMBL" id="AKKV01000024">
    <property type="protein sequence ID" value="EIT85925.1"/>
    <property type="molecule type" value="Genomic_DNA"/>
</dbReference>
<dbReference type="AlphaFoldDB" id="I8UGA1"/>
<organism evidence="1 2">
    <name type="scientific">Fictibacillus macauensis ZFHKF-1</name>
    <dbReference type="NCBI Taxonomy" id="1196324"/>
    <lineage>
        <taxon>Bacteria</taxon>
        <taxon>Bacillati</taxon>
        <taxon>Bacillota</taxon>
        <taxon>Bacilli</taxon>
        <taxon>Bacillales</taxon>
        <taxon>Fictibacillaceae</taxon>
        <taxon>Fictibacillus</taxon>
    </lineage>
</organism>
<dbReference type="STRING" id="1196324.A374_08819"/>
<dbReference type="SUPFAM" id="SSF54171">
    <property type="entry name" value="DNA-binding domain"/>
    <property type="match status" value="1"/>
</dbReference>
<accession>I8UGA1</accession>
<comment type="caution">
    <text evidence="1">The sequence shown here is derived from an EMBL/GenBank/DDBJ whole genome shotgun (WGS) entry which is preliminary data.</text>
</comment>